<dbReference type="CDD" id="cd07816">
    <property type="entry name" value="Bet_v1-like"/>
    <property type="match status" value="1"/>
</dbReference>
<dbReference type="Gene3D" id="3.30.530.20">
    <property type="match status" value="1"/>
</dbReference>
<sequence length="153" mass="17476">MADSSIARLEAQVEIKADVEKYYGFFRNNMHRLVQMFPKNIKSFQIQEGDEVRAGCLTHWKYDLGTPMTAKIKIEDIDDGDMSITFNVIQGDVLRIYKSFKAKIQVLEVHKGAGSVEWTLEFEKANVNAPDPEEYVDFAVKMSKGLDAYLCKN</sequence>
<evidence type="ECO:0000259" key="1">
    <source>
        <dbReference type="SMART" id="SM01037"/>
    </source>
</evidence>
<name>A0AAW2E0I0_9ROSI</name>
<evidence type="ECO:0000313" key="2">
    <source>
        <dbReference type="EMBL" id="KAL0015189.1"/>
    </source>
</evidence>
<proteinExistence type="predicted"/>
<reference evidence="2 3" key="1">
    <citation type="submission" date="2024-01" db="EMBL/GenBank/DDBJ databases">
        <title>A telomere-to-telomere, gap-free genome of sweet tea (Lithocarpus litseifolius).</title>
        <authorList>
            <person name="Zhou J."/>
        </authorList>
    </citation>
    <scope>NUCLEOTIDE SEQUENCE [LARGE SCALE GENOMIC DNA]</scope>
    <source>
        <strain evidence="2">Zhou-2022a</strain>
        <tissue evidence="2">Leaf</tissue>
    </source>
</reference>
<comment type="caution">
    <text evidence="2">The sequence shown here is derived from an EMBL/GenBank/DDBJ whole genome shotgun (WGS) entry which is preliminary data.</text>
</comment>
<dbReference type="SMART" id="SM01037">
    <property type="entry name" value="Bet_v_1"/>
    <property type="match status" value="1"/>
</dbReference>
<organism evidence="2 3">
    <name type="scientific">Lithocarpus litseifolius</name>
    <dbReference type="NCBI Taxonomy" id="425828"/>
    <lineage>
        <taxon>Eukaryota</taxon>
        <taxon>Viridiplantae</taxon>
        <taxon>Streptophyta</taxon>
        <taxon>Embryophyta</taxon>
        <taxon>Tracheophyta</taxon>
        <taxon>Spermatophyta</taxon>
        <taxon>Magnoliopsida</taxon>
        <taxon>eudicotyledons</taxon>
        <taxon>Gunneridae</taxon>
        <taxon>Pentapetalae</taxon>
        <taxon>rosids</taxon>
        <taxon>fabids</taxon>
        <taxon>Fagales</taxon>
        <taxon>Fagaceae</taxon>
        <taxon>Lithocarpus</taxon>
    </lineage>
</organism>
<dbReference type="SUPFAM" id="SSF55961">
    <property type="entry name" value="Bet v1-like"/>
    <property type="match status" value="1"/>
</dbReference>
<protein>
    <recommendedName>
        <fullName evidence="1">Bet v I/Major latex protein domain-containing protein</fullName>
    </recommendedName>
</protein>
<feature type="domain" description="Bet v I/Major latex protein" evidence="1">
    <location>
        <begin position="4"/>
        <end position="153"/>
    </location>
</feature>
<evidence type="ECO:0000313" key="3">
    <source>
        <dbReference type="Proteomes" id="UP001459277"/>
    </source>
</evidence>
<dbReference type="InterPro" id="IPR051761">
    <property type="entry name" value="MLP-like_ligand-binding"/>
</dbReference>
<accession>A0AAW2E0I0</accession>
<dbReference type="GO" id="GO:0006952">
    <property type="term" value="P:defense response"/>
    <property type="evidence" value="ECO:0007669"/>
    <property type="project" value="InterPro"/>
</dbReference>
<dbReference type="InterPro" id="IPR023393">
    <property type="entry name" value="START-like_dom_sf"/>
</dbReference>
<dbReference type="Pfam" id="PF00407">
    <property type="entry name" value="Bet_v_1"/>
    <property type="match status" value="1"/>
</dbReference>
<dbReference type="Proteomes" id="UP001459277">
    <property type="component" value="Unassembled WGS sequence"/>
</dbReference>
<dbReference type="InterPro" id="IPR000916">
    <property type="entry name" value="Bet_v_I/MLP"/>
</dbReference>
<keyword evidence="3" id="KW-1185">Reference proteome</keyword>
<dbReference type="PANTHER" id="PTHR31907">
    <property type="entry name" value="MLP-LIKE PROTEIN 423"/>
    <property type="match status" value="1"/>
</dbReference>
<dbReference type="AlphaFoldDB" id="A0AAW2E0I0"/>
<dbReference type="EMBL" id="JAZDWU010000001">
    <property type="protein sequence ID" value="KAL0015189.1"/>
    <property type="molecule type" value="Genomic_DNA"/>
</dbReference>
<gene>
    <name evidence="2" type="ORF">SO802_002258</name>
</gene>